<gene>
    <name evidence="3" type="ORF">N0V93_002687</name>
</gene>
<comment type="caution">
    <text evidence="3">The sequence shown here is derived from an EMBL/GenBank/DDBJ whole genome shotgun (WGS) entry which is preliminary data.</text>
</comment>
<feature type="compositionally biased region" description="Basic and acidic residues" evidence="1">
    <location>
        <begin position="101"/>
        <end position="112"/>
    </location>
</feature>
<sequence>MQLTETVTIINKSGKVITNGKHIVNIFKEAKAAYQDKKAAIKAERAAAAERPSLRKAHTFDVRSRGPETYYEQYDVPERQYFLEQGQGQEQEYTHSQYIEGDDRRRSGEDGRSTTSSRRSHGSHSSGRTRASKSGTASRPPLSESNLRTLTEVSATTPSQVPRAYRSPYAETAPRDLALSKPTLAHATTAPVLGHAASELSLRKPKKKKEIDMNLAYGNVPPDLASRTDLGPVTLAEEEDAKWREEMRKEEDARKLMGRIDALLDEAECVQHTATSIIDHLQQKPEAAAAVALLLAELSTLLKTMSPGFLGIVKGGFPAIFALLASPQFLIGVGVAVGVTVIFFGGWKIVKRMREAKAIAAEKEENAQAFEMQEQAPIPDGQSAFQAGASYGPPGPGSYDDALVFDEELSSIETWRRGITPAGEDEESVDLELITPEAVRSVRGDAMSIRTTRTHRSSKSHRSRRSHRNEDDDVEVPARTSSRAHTSKVGDLESEAGTEHSRRSSRSKTTVRTKTTKAIEDGSREEDNTLDTVLRPKEKKSSMLKTLFKKKKEKDDEREVAVSVMA</sequence>
<feature type="compositionally biased region" description="Basic and acidic residues" evidence="1">
    <location>
        <begin position="517"/>
        <end position="527"/>
    </location>
</feature>
<proteinExistence type="predicted"/>
<keyword evidence="4" id="KW-1185">Reference proteome</keyword>
<feature type="transmembrane region" description="Helical" evidence="2">
    <location>
        <begin position="329"/>
        <end position="347"/>
    </location>
</feature>
<evidence type="ECO:0000256" key="2">
    <source>
        <dbReference type="SAM" id="Phobius"/>
    </source>
</evidence>
<feature type="compositionally biased region" description="Low complexity" evidence="1">
    <location>
        <begin position="113"/>
        <end position="129"/>
    </location>
</feature>
<dbReference type="AlphaFoldDB" id="A0A9W9CXW4"/>
<feature type="region of interest" description="Disordered" evidence="1">
    <location>
        <begin position="86"/>
        <end position="168"/>
    </location>
</feature>
<reference evidence="3" key="1">
    <citation type="submission" date="2022-10" db="EMBL/GenBank/DDBJ databases">
        <title>Tapping the CABI collections for fungal endophytes: first genome assemblies for Collariella, Neodidymelliopsis, Ascochyta clinopodiicola, Didymella pomorum, Didymosphaeria variabile, Neocosmospora piperis and Neocucurbitaria cava.</title>
        <authorList>
            <person name="Hill R."/>
        </authorList>
    </citation>
    <scope>NUCLEOTIDE SEQUENCE</scope>
    <source>
        <strain evidence="3">IMI 355082</strain>
    </source>
</reference>
<evidence type="ECO:0000313" key="3">
    <source>
        <dbReference type="EMBL" id="KAJ4393475.1"/>
    </source>
</evidence>
<evidence type="ECO:0000313" key="4">
    <source>
        <dbReference type="Proteomes" id="UP001140453"/>
    </source>
</evidence>
<feature type="region of interest" description="Disordered" evidence="1">
    <location>
        <begin position="442"/>
        <end position="531"/>
    </location>
</feature>
<name>A0A9W9CXW4_9PEZI</name>
<feature type="compositionally biased region" description="Basic residues" evidence="1">
    <location>
        <begin position="503"/>
        <end position="515"/>
    </location>
</feature>
<protein>
    <submittedName>
        <fullName evidence="3">Uncharacterized protein</fullName>
    </submittedName>
</protein>
<dbReference type="EMBL" id="JAPEVB010000002">
    <property type="protein sequence ID" value="KAJ4393475.1"/>
    <property type="molecule type" value="Genomic_DNA"/>
</dbReference>
<keyword evidence="2" id="KW-0472">Membrane</keyword>
<accession>A0A9W9CXW4</accession>
<organism evidence="3 4">
    <name type="scientific">Gnomoniopsis smithogilvyi</name>
    <dbReference type="NCBI Taxonomy" id="1191159"/>
    <lineage>
        <taxon>Eukaryota</taxon>
        <taxon>Fungi</taxon>
        <taxon>Dikarya</taxon>
        <taxon>Ascomycota</taxon>
        <taxon>Pezizomycotina</taxon>
        <taxon>Sordariomycetes</taxon>
        <taxon>Sordariomycetidae</taxon>
        <taxon>Diaporthales</taxon>
        <taxon>Gnomoniaceae</taxon>
        <taxon>Gnomoniopsis</taxon>
    </lineage>
</organism>
<dbReference type="OrthoDB" id="5402307at2759"/>
<feature type="compositionally biased region" description="Polar residues" evidence="1">
    <location>
        <begin position="86"/>
        <end position="97"/>
    </location>
</feature>
<keyword evidence="2" id="KW-0812">Transmembrane</keyword>
<keyword evidence="2" id="KW-1133">Transmembrane helix</keyword>
<feature type="compositionally biased region" description="Polar residues" evidence="1">
    <location>
        <begin position="132"/>
        <end position="160"/>
    </location>
</feature>
<feature type="compositionally biased region" description="Basic residues" evidence="1">
    <location>
        <begin position="452"/>
        <end position="467"/>
    </location>
</feature>
<evidence type="ECO:0000256" key="1">
    <source>
        <dbReference type="SAM" id="MobiDB-lite"/>
    </source>
</evidence>
<dbReference type="Proteomes" id="UP001140453">
    <property type="component" value="Unassembled WGS sequence"/>
</dbReference>